<sequence>MKEMNYYTVLFGVSRALGVMSSLIWDRALGLPIERPKSLSTEKLMAMGSDDFLERVALGEELLYMETYASVMEAKPEQSSSEERQALIRDCWQTGIHEGGKLIGELTRYYGLADQTLIEFGKVRNPIQTKKTDSIINCAKQIKELLSGENGLLNYTMHQLCTSIPDLDVRLSTVRSKAKKLTSLLDMGKLTDQMESVSF</sequence>
<dbReference type="Proteomes" id="UP001626550">
    <property type="component" value="Unassembled WGS sequence"/>
</dbReference>
<comment type="caution">
    <text evidence="1">The sequence shown here is derived from an EMBL/GenBank/DDBJ whole genome shotgun (WGS) entry which is preliminary data.</text>
</comment>
<dbReference type="EMBL" id="JBJKFK010000083">
    <property type="protein sequence ID" value="KAL3320012.1"/>
    <property type="molecule type" value="Genomic_DNA"/>
</dbReference>
<accession>A0ABD2QKH8</accession>
<dbReference type="SUPFAM" id="SSF48256">
    <property type="entry name" value="Citrate synthase"/>
    <property type="match status" value="1"/>
</dbReference>
<evidence type="ECO:0000313" key="2">
    <source>
        <dbReference type="Proteomes" id="UP001626550"/>
    </source>
</evidence>
<dbReference type="InterPro" id="IPR036969">
    <property type="entry name" value="Citrate_synthase_sf"/>
</dbReference>
<dbReference type="InterPro" id="IPR016142">
    <property type="entry name" value="Citrate_synth-like_lrg_a-sub"/>
</dbReference>
<dbReference type="AlphaFoldDB" id="A0ABD2QKH8"/>
<protein>
    <submittedName>
        <fullName evidence="1">Uncharacterized protein</fullName>
    </submittedName>
</protein>
<gene>
    <name evidence="1" type="ORF">Ciccas_001313</name>
</gene>
<dbReference type="Gene3D" id="1.10.580.10">
    <property type="entry name" value="Citrate Synthase, domain 1"/>
    <property type="match status" value="1"/>
</dbReference>
<evidence type="ECO:0000313" key="1">
    <source>
        <dbReference type="EMBL" id="KAL3320012.1"/>
    </source>
</evidence>
<keyword evidence="2" id="KW-1185">Reference proteome</keyword>
<proteinExistence type="predicted"/>
<organism evidence="1 2">
    <name type="scientific">Cichlidogyrus casuarinus</name>
    <dbReference type="NCBI Taxonomy" id="1844966"/>
    <lineage>
        <taxon>Eukaryota</taxon>
        <taxon>Metazoa</taxon>
        <taxon>Spiralia</taxon>
        <taxon>Lophotrochozoa</taxon>
        <taxon>Platyhelminthes</taxon>
        <taxon>Monogenea</taxon>
        <taxon>Monopisthocotylea</taxon>
        <taxon>Dactylogyridea</taxon>
        <taxon>Ancyrocephalidae</taxon>
        <taxon>Cichlidogyrus</taxon>
    </lineage>
</organism>
<name>A0ABD2QKH8_9PLAT</name>
<reference evidence="1 2" key="1">
    <citation type="submission" date="2024-11" db="EMBL/GenBank/DDBJ databases">
        <title>Adaptive evolution of stress response genes in parasites aligns with host niche diversity.</title>
        <authorList>
            <person name="Hahn C."/>
            <person name="Resl P."/>
        </authorList>
    </citation>
    <scope>NUCLEOTIDE SEQUENCE [LARGE SCALE GENOMIC DNA]</scope>
    <source>
        <strain evidence="1">EGGRZ-B1_66</strain>
        <tissue evidence="1">Body</tissue>
    </source>
</reference>